<comment type="function">
    <text evidence="14 19">Bifunctional enzyme that catalyzes the epimerization of the S- and R-forms of NAD(P)HX and the dehydration of the S-form of NAD(P)HX at the expense of ADP, which is converted to AMP. This allows the repair of both epimers of NAD(P)HX, a damaged form of NAD(P)H that is a result of enzymatic or heat-dependent hydration.</text>
</comment>
<dbReference type="AlphaFoldDB" id="A0A1I4QP71"/>
<comment type="cofactor">
    <cofactor evidence="17">
        <name>Mg(2+)</name>
        <dbReference type="ChEBI" id="CHEBI:18420"/>
    </cofactor>
</comment>
<feature type="binding site" evidence="18">
    <location>
        <position position="163"/>
    </location>
    <ligand>
        <name>(6S)-NADPHX</name>
        <dbReference type="ChEBI" id="CHEBI:64076"/>
    </ligand>
</feature>
<feature type="binding site" evidence="17">
    <location>
        <position position="387"/>
    </location>
    <ligand>
        <name>(6S)-NADPHX</name>
        <dbReference type="ChEBI" id="CHEBI:64076"/>
    </ligand>
</feature>
<evidence type="ECO:0000256" key="4">
    <source>
        <dbReference type="ARBA" id="ARBA00009524"/>
    </source>
</evidence>
<feature type="binding site" evidence="18">
    <location>
        <position position="60"/>
    </location>
    <ligand>
        <name>K(+)</name>
        <dbReference type="ChEBI" id="CHEBI:29103"/>
    </ligand>
</feature>
<comment type="catalytic activity">
    <reaction evidence="1 18 19">
        <text>(6R)-NADHX = (6S)-NADHX</text>
        <dbReference type="Rhea" id="RHEA:32215"/>
        <dbReference type="ChEBI" id="CHEBI:64074"/>
        <dbReference type="ChEBI" id="CHEBI:64075"/>
        <dbReference type="EC" id="5.1.99.6"/>
    </reaction>
</comment>
<evidence type="ECO:0000256" key="13">
    <source>
        <dbReference type="ARBA" id="ARBA00023268"/>
    </source>
</evidence>
<evidence type="ECO:0000256" key="1">
    <source>
        <dbReference type="ARBA" id="ARBA00000013"/>
    </source>
</evidence>
<dbReference type="PANTHER" id="PTHR12592">
    <property type="entry name" value="ATP-DEPENDENT (S)-NAD(P)H-HYDRATE DEHYDRATASE FAMILY MEMBER"/>
    <property type="match status" value="1"/>
</dbReference>
<keyword evidence="8 17" id="KW-0521">NADP</keyword>
<dbReference type="GO" id="GO:0110051">
    <property type="term" value="P:metabolite repair"/>
    <property type="evidence" value="ECO:0007669"/>
    <property type="project" value="TreeGrafter"/>
</dbReference>
<feature type="binding site" evidence="17">
    <location>
        <position position="336"/>
    </location>
    <ligand>
        <name>(6S)-NADPHX</name>
        <dbReference type="ChEBI" id="CHEBI:64076"/>
    </ligand>
</feature>
<accession>A0A1I4QP71</accession>
<reference evidence="22 23" key="1">
    <citation type="submission" date="2016-10" db="EMBL/GenBank/DDBJ databases">
        <authorList>
            <person name="de Groot N.N."/>
        </authorList>
    </citation>
    <scope>NUCLEOTIDE SEQUENCE [LARGE SCALE GENOMIC DNA]</scope>
    <source>
        <strain evidence="22 23">DSM 9990</strain>
    </source>
</reference>
<dbReference type="PIRSF" id="PIRSF017184">
    <property type="entry name" value="Nnr"/>
    <property type="match status" value="1"/>
</dbReference>
<gene>
    <name evidence="18" type="primary">nnrE</name>
    <name evidence="17" type="synonym">nnrD</name>
    <name evidence="22" type="ORF">SAMN05660836_00128</name>
</gene>
<evidence type="ECO:0000256" key="10">
    <source>
        <dbReference type="ARBA" id="ARBA00023027"/>
    </source>
</evidence>
<dbReference type="InterPro" id="IPR030677">
    <property type="entry name" value="Nnr"/>
</dbReference>
<feature type="binding site" evidence="18">
    <location>
        <position position="145"/>
    </location>
    <ligand>
        <name>(6S)-NADPHX</name>
        <dbReference type="ChEBI" id="CHEBI:64076"/>
    </ligand>
</feature>
<dbReference type="InterPro" id="IPR000631">
    <property type="entry name" value="CARKD"/>
</dbReference>
<dbReference type="Proteomes" id="UP000199611">
    <property type="component" value="Unassembled WGS sequence"/>
</dbReference>
<dbReference type="NCBIfam" id="TIGR00196">
    <property type="entry name" value="yjeF_cterm"/>
    <property type="match status" value="1"/>
</dbReference>
<dbReference type="GO" id="GO:0046496">
    <property type="term" value="P:nicotinamide nucleotide metabolic process"/>
    <property type="evidence" value="ECO:0007669"/>
    <property type="project" value="UniProtKB-UniRule"/>
</dbReference>
<comment type="similarity">
    <text evidence="18">Belongs to the NnrE/AIBP family.</text>
</comment>
<evidence type="ECO:0000256" key="2">
    <source>
        <dbReference type="ARBA" id="ARBA00000909"/>
    </source>
</evidence>
<comment type="cofactor">
    <cofactor evidence="18 19">
        <name>K(+)</name>
        <dbReference type="ChEBI" id="CHEBI:29103"/>
    </cofactor>
    <text evidence="18 19">Binds 1 potassium ion per subunit.</text>
</comment>
<dbReference type="Gene3D" id="3.40.1190.20">
    <property type="match status" value="1"/>
</dbReference>
<comment type="function">
    <text evidence="17">Catalyzes the dehydration of the S-form of NAD(P)HX at the expense of ADP, which is converted to AMP. Together with NAD(P)HX epimerase, which catalyzes the epimerization of the S- and R-forms, the enzyme allows the repair of both epimers of NAD(P)HX, a damaged form of NAD(P)H that is a result of enzymatic or heat-dependent hydration.</text>
</comment>
<feature type="binding site" evidence="17">
    <location>
        <begin position="424"/>
        <end position="428"/>
    </location>
    <ligand>
        <name>AMP</name>
        <dbReference type="ChEBI" id="CHEBI:456215"/>
    </ligand>
</feature>
<dbReference type="SUPFAM" id="SSF53613">
    <property type="entry name" value="Ribokinase-like"/>
    <property type="match status" value="1"/>
</dbReference>
<keyword evidence="9 18" id="KW-0630">Potassium</keyword>
<comment type="similarity">
    <text evidence="17">Belongs to the NnrD/CARKD family.</text>
</comment>
<feature type="domain" description="YjeF N-terminal" evidence="21">
    <location>
        <begin position="9"/>
        <end position="220"/>
    </location>
</feature>
<evidence type="ECO:0000256" key="14">
    <source>
        <dbReference type="ARBA" id="ARBA00025153"/>
    </source>
</evidence>
<dbReference type="Pfam" id="PF03853">
    <property type="entry name" value="YjeF_N"/>
    <property type="match status" value="1"/>
</dbReference>
<dbReference type="RefSeq" id="WP_093392647.1">
    <property type="nucleotide sequence ID" value="NZ_FOUU01000001.1"/>
</dbReference>
<evidence type="ECO:0000256" key="17">
    <source>
        <dbReference type="HAMAP-Rule" id="MF_01965"/>
    </source>
</evidence>
<feature type="binding site" evidence="18">
    <location>
        <position position="130"/>
    </location>
    <ligand>
        <name>K(+)</name>
        <dbReference type="ChEBI" id="CHEBI:29103"/>
    </ligand>
</feature>
<dbReference type="InterPro" id="IPR004443">
    <property type="entry name" value="YjeF_N_dom"/>
</dbReference>
<evidence type="ECO:0000256" key="16">
    <source>
        <dbReference type="ARBA" id="ARBA00049209"/>
    </source>
</evidence>
<evidence type="ECO:0000256" key="8">
    <source>
        <dbReference type="ARBA" id="ARBA00022857"/>
    </source>
</evidence>
<dbReference type="HAMAP" id="MF_01965">
    <property type="entry name" value="NADHX_dehydratase"/>
    <property type="match status" value="1"/>
</dbReference>
<organism evidence="22 23">
    <name type="scientific">Thermodesulforhabdus norvegica</name>
    <dbReference type="NCBI Taxonomy" id="39841"/>
    <lineage>
        <taxon>Bacteria</taxon>
        <taxon>Pseudomonadati</taxon>
        <taxon>Thermodesulfobacteriota</taxon>
        <taxon>Syntrophobacteria</taxon>
        <taxon>Syntrophobacterales</taxon>
        <taxon>Thermodesulforhabdaceae</taxon>
        <taxon>Thermodesulforhabdus</taxon>
    </lineage>
</organism>
<evidence type="ECO:0000259" key="21">
    <source>
        <dbReference type="PROSITE" id="PS51385"/>
    </source>
</evidence>
<protein>
    <recommendedName>
        <fullName evidence="19">Bifunctional NAD(P)H-hydrate repair enzyme</fullName>
    </recommendedName>
    <alternativeName>
        <fullName evidence="19">Nicotinamide nucleotide repair protein</fullName>
    </alternativeName>
    <domain>
        <recommendedName>
            <fullName evidence="19">ADP-dependent (S)-NAD(P)H-hydrate dehydratase</fullName>
            <ecNumber evidence="19">4.2.1.136</ecNumber>
        </recommendedName>
        <alternativeName>
            <fullName evidence="19">ADP-dependent NAD(P)HX dehydratase</fullName>
        </alternativeName>
    </domain>
    <domain>
        <recommendedName>
            <fullName evidence="19">NAD(P)H-hydrate epimerase</fullName>
            <ecNumber evidence="19">5.1.99.6</ecNumber>
        </recommendedName>
    </domain>
</protein>
<comment type="subunit">
    <text evidence="17">Homotetramer.</text>
</comment>
<feature type="binding site" evidence="18">
    <location>
        <position position="166"/>
    </location>
    <ligand>
        <name>K(+)</name>
        <dbReference type="ChEBI" id="CHEBI:29103"/>
    </ligand>
</feature>
<dbReference type="EC" id="4.2.1.136" evidence="19"/>
<evidence type="ECO:0000256" key="3">
    <source>
        <dbReference type="ARBA" id="ARBA00006001"/>
    </source>
</evidence>
<feature type="binding site" evidence="18">
    <location>
        <begin position="134"/>
        <end position="140"/>
    </location>
    <ligand>
        <name>(6S)-NADPHX</name>
        <dbReference type="ChEBI" id="CHEBI:64076"/>
    </ligand>
</feature>
<keyword evidence="23" id="KW-1185">Reference proteome</keyword>
<dbReference type="InterPro" id="IPR029056">
    <property type="entry name" value="Ribokinase-like"/>
</dbReference>
<evidence type="ECO:0000256" key="15">
    <source>
        <dbReference type="ARBA" id="ARBA00048238"/>
    </source>
</evidence>
<comment type="catalytic activity">
    <reaction evidence="15 17 19">
        <text>(6S)-NADHX + ADP = AMP + phosphate + NADH + H(+)</text>
        <dbReference type="Rhea" id="RHEA:32223"/>
        <dbReference type="ChEBI" id="CHEBI:15378"/>
        <dbReference type="ChEBI" id="CHEBI:43474"/>
        <dbReference type="ChEBI" id="CHEBI:57945"/>
        <dbReference type="ChEBI" id="CHEBI:64074"/>
        <dbReference type="ChEBI" id="CHEBI:456215"/>
        <dbReference type="ChEBI" id="CHEBI:456216"/>
        <dbReference type="EC" id="4.2.1.136"/>
    </reaction>
</comment>
<dbReference type="STRING" id="39841.SAMN05660836_00128"/>
<dbReference type="NCBIfam" id="TIGR00197">
    <property type="entry name" value="yjeF_nterm"/>
    <property type="match status" value="1"/>
</dbReference>
<dbReference type="EC" id="5.1.99.6" evidence="19"/>
<dbReference type="InterPro" id="IPR036652">
    <property type="entry name" value="YjeF_N_dom_sf"/>
</dbReference>
<keyword evidence="13" id="KW-0511">Multifunctional enzyme</keyword>
<dbReference type="HAMAP" id="MF_01966">
    <property type="entry name" value="NADHX_epimerase"/>
    <property type="match status" value="1"/>
</dbReference>
<dbReference type="SUPFAM" id="SSF64153">
    <property type="entry name" value="YjeF N-terminal domain-like"/>
    <property type="match status" value="1"/>
</dbReference>
<evidence type="ECO:0000256" key="5">
    <source>
        <dbReference type="ARBA" id="ARBA00022723"/>
    </source>
</evidence>
<keyword evidence="11 18" id="KW-0413">Isomerase</keyword>
<dbReference type="PROSITE" id="PS51385">
    <property type="entry name" value="YJEF_N"/>
    <property type="match status" value="1"/>
</dbReference>
<dbReference type="PANTHER" id="PTHR12592:SF0">
    <property type="entry name" value="ATP-DEPENDENT (S)-NAD(P)H-HYDRATE DEHYDRATASE"/>
    <property type="match status" value="1"/>
</dbReference>
<keyword evidence="10 17" id="KW-0520">NAD</keyword>
<dbReference type="GO" id="GO:0046872">
    <property type="term" value="F:metal ion binding"/>
    <property type="evidence" value="ECO:0007669"/>
    <property type="project" value="UniProtKB-UniRule"/>
</dbReference>
<dbReference type="OrthoDB" id="9806925at2"/>
<keyword evidence="12 17" id="KW-0456">Lyase</keyword>
<evidence type="ECO:0000259" key="20">
    <source>
        <dbReference type="PROSITE" id="PS51383"/>
    </source>
</evidence>
<comment type="similarity">
    <text evidence="3 19">In the N-terminal section; belongs to the NnrE/AIBP family.</text>
</comment>
<feature type="binding site" evidence="17">
    <location>
        <position position="454"/>
    </location>
    <ligand>
        <name>(6S)-NADPHX</name>
        <dbReference type="ChEBI" id="CHEBI:64076"/>
    </ligand>
</feature>
<dbReference type="EMBL" id="FOUU01000001">
    <property type="protein sequence ID" value="SFM41483.1"/>
    <property type="molecule type" value="Genomic_DNA"/>
</dbReference>
<evidence type="ECO:0000256" key="9">
    <source>
        <dbReference type="ARBA" id="ARBA00022958"/>
    </source>
</evidence>
<dbReference type="GO" id="GO:0052855">
    <property type="term" value="F:ADP-dependent NAD(P)H-hydrate dehydratase activity"/>
    <property type="evidence" value="ECO:0007669"/>
    <property type="project" value="UniProtKB-UniRule"/>
</dbReference>
<comment type="catalytic activity">
    <reaction evidence="2 18 19">
        <text>(6R)-NADPHX = (6S)-NADPHX</text>
        <dbReference type="Rhea" id="RHEA:32227"/>
        <dbReference type="ChEBI" id="CHEBI:64076"/>
        <dbReference type="ChEBI" id="CHEBI:64077"/>
        <dbReference type="EC" id="5.1.99.6"/>
    </reaction>
</comment>
<dbReference type="Gene3D" id="3.40.50.10260">
    <property type="entry name" value="YjeF N-terminal domain"/>
    <property type="match status" value="1"/>
</dbReference>
<dbReference type="Pfam" id="PF01256">
    <property type="entry name" value="Carb_kinase"/>
    <property type="match status" value="1"/>
</dbReference>
<dbReference type="PROSITE" id="PS51383">
    <property type="entry name" value="YJEF_C_3"/>
    <property type="match status" value="1"/>
</dbReference>
<keyword evidence="5 18" id="KW-0479">Metal-binding</keyword>
<keyword evidence="7 17" id="KW-0067">ATP-binding</keyword>
<keyword evidence="6 17" id="KW-0547">Nucleotide-binding</keyword>
<evidence type="ECO:0000256" key="11">
    <source>
        <dbReference type="ARBA" id="ARBA00023235"/>
    </source>
</evidence>
<comment type="caution">
    <text evidence="18">Lacks conserved residue(s) required for the propagation of feature annotation.</text>
</comment>
<evidence type="ECO:0000256" key="19">
    <source>
        <dbReference type="PIRNR" id="PIRNR017184"/>
    </source>
</evidence>
<evidence type="ECO:0000313" key="23">
    <source>
        <dbReference type="Proteomes" id="UP000199611"/>
    </source>
</evidence>
<comment type="function">
    <text evidence="18">Catalyzes the epimerization of the S- and R-forms of NAD(P)HX, a damaged form of NAD(P)H that is a result of enzymatic or heat-dependent hydration. This is a prerequisite for the S-specific NAD(P)H-hydrate dehydratase to allow the repair of both epimers of NAD(P)HX.</text>
</comment>
<sequence>MYLVTPSEMAEIDRITIRELGIPGVVLMENAGRGAFSFFCEILPDFLSRKIAVVCGRGNNAGDGFVIARLCYSAGADVRVILLTHPEVLVGDALTNFEILQKLYVPVYILDSEGKSDAWDVLRECNVVVDAIFGTGLSREVTGIYRKAIETINSMGVPVLAVDIPSGVDGSSGRIMGVAVRATATATFGLPKIGHVQWPGAENTGRLKVLDIGFPPSVIESRGLRRYLLVESLVGRWLQKRNLITHKGNAGHVAILAGSPGKTGAAAMAAMGAVRGGAGLVTLMVPKSLNPILEEKITEPMTLPLDETLTQTVSLSAEEKIISFVSSKQCFALGPGLSLEPEPQYLVRKLIPAVDCPMVIDADGLTAISENVEVLRDARAPVILTPHPGEMARLTGMTVPEIQADRLGVAQTFSREYGVIVVLKGFRTVVASPDGRAAVNTSGNPAMASGGMGDILTGLISAFLAQGMDPFEAACTGVYVHGAAADRVVREKLWGTRGLAATDLLDWIPRIIAELEAWQGNGTTYPFDLLL</sequence>
<evidence type="ECO:0000256" key="12">
    <source>
        <dbReference type="ARBA" id="ARBA00023239"/>
    </source>
</evidence>
<dbReference type="CDD" id="cd01171">
    <property type="entry name" value="YXKO-related"/>
    <property type="match status" value="1"/>
</dbReference>
<comment type="catalytic activity">
    <reaction evidence="16 17 19">
        <text>(6S)-NADPHX + ADP = AMP + phosphate + NADPH + H(+)</text>
        <dbReference type="Rhea" id="RHEA:32235"/>
        <dbReference type="ChEBI" id="CHEBI:15378"/>
        <dbReference type="ChEBI" id="CHEBI:43474"/>
        <dbReference type="ChEBI" id="CHEBI:57783"/>
        <dbReference type="ChEBI" id="CHEBI:64076"/>
        <dbReference type="ChEBI" id="CHEBI:456215"/>
        <dbReference type="ChEBI" id="CHEBI:456216"/>
        <dbReference type="EC" id="4.2.1.136"/>
    </reaction>
</comment>
<evidence type="ECO:0000313" key="22">
    <source>
        <dbReference type="EMBL" id="SFM41483.1"/>
    </source>
</evidence>
<feature type="domain" description="YjeF C-terminal" evidence="20">
    <location>
        <begin position="230"/>
        <end position="515"/>
    </location>
</feature>
<comment type="similarity">
    <text evidence="4 19">In the C-terminal section; belongs to the NnrD/CARKD family.</text>
</comment>
<evidence type="ECO:0000256" key="6">
    <source>
        <dbReference type="ARBA" id="ARBA00022741"/>
    </source>
</evidence>
<proteinExistence type="inferred from homology"/>
<feature type="binding site" evidence="17">
    <location>
        <position position="453"/>
    </location>
    <ligand>
        <name>AMP</name>
        <dbReference type="ChEBI" id="CHEBI:456215"/>
    </ligand>
</feature>
<dbReference type="GO" id="GO:0005524">
    <property type="term" value="F:ATP binding"/>
    <property type="evidence" value="ECO:0007669"/>
    <property type="project" value="UniProtKB-UniRule"/>
</dbReference>
<name>A0A1I4QP71_9BACT</name>
<feature type="binding site" evidence="17">
    <location>
        <position position="265"/>
    </location>
    <ligand>
        <name>(6S)-NADPHX</name>
        <dbReference type="ChEBI" id="CHEBI:64076"/>
    </ligand>
</feature>
<dbReference type="GO" id="GO:0052856">
    <property type="term" value="F:NAD(P)HX epimerase activity"/>
    <property type="evidence" value="ECO:0007669"/>
    <property type="project" value="UniProtKB-UniRule"/>
</dbReference>
<evidence type="ECO:0000256" key="7">
    <source>
        <dbReference type="ARBA" id="ARBA00022840"/>
    </source>
</evidence>
<evidence type="ECO:0000256" key="18">
    <source>
        <dbReference type="HAMAP-Rule" id="MF_01966"/>
    </source>
</evidence>